<evidence type="ECO:0000313" key="3">
    <source>
        <dbReference type="Proteomes" id="UP001164746"/>
    </source>
</evidence>
<protein>
    <submittedName>
        <fullName evidence="2">Uncharacterized protein</fullName>
    </submittedName>
</protein>
<proteinExistence type="predicted"/>
<feature type="compositionally biased region" description="Basic residues" evidence="1">
    <location>
        <begin position="657"/>
        <end position="669"/>
    </location>
</feature>
<dbReference type="EMBL" id="CP111028">
    <property type="protein sequence ID" value="WAR31130.1"/>
    <property type="molecule type" value="Genomic_DNA"/>
</dbReference>
<feature type="region of interest" description="Disordered" evidence="1">
    <location>
        <begin position="641"/>
        <end position="669"/>
    </location>
</feature>
<evidence type="ECO:0000256" key="1">
    <source>
        <dbReference type="SAM" id="MobiDB-lite"/>
    </source>
</evidence>
<reference evidence="2" key="1">
    <citation type="submission" date="2022-11" db="EMBL/GenBank/DDBJ databases">
        <title>Centuries of genome instability and evolution in soft-shell clam transmissible cancer (bioRxiv).</title>
        <authorList>
            <person name="Hart S.F.M."/>
            <person name="Yonemitsu M.A."/>
            <person name="Giersch R.M."/>
            <person name="Beal B.F."/>
            <person name="Arriagada G."/>
            <person name="Davis B.W."/>
            <person name="Ostrander E.A."/>
            <person name="Goff S.P."/>
            <person name="Metzger M.J."/>
        </authorList>
    </citation>
    <scope>NUCLEOTIDE SEQUENCE</scope>
    <source>
        <strain evidence="2">MELC-2E11</strain>
        <tissue evidence="2">Siphon/mantle</tissue>
    </source>
</reference>
<sequence length="669" mass="75614">MADNYYRLLTLQTDIATPVLRDLLQDCAKKDTSTGEIFTTLQRYLFLKEPVIGHLFHNEKWKYNKIYPSGKPSSSSVVSDGGTFDVSMLTSLLLGLFKNGKTPVLSSATAIDVKYIKDVRNSDSVAHGFSTNISLQDFENTWKGIETAILSIACLKGNAAYLDEVNTHINTTLLSKLPGMWNSCAKWFTSVIEEQMDTIRYLKTVVDTGTEMQRHPSGRDQKRFKTVNEKHKTLKLNFKTLMANSSHDDIALSTATAEIRQTLTRKKRVIVTGESDSQYESVALAAIKELPDYDVDFCVAINDPQEWRDMDEELVKVVVFKDPFGSEDCNRIQCNTMLEIFERIEKSKTRNMPVATVILSQKQILDYSFSFVNDHAHAFFGDICEPCKAGSDYSCPIDLEVEKRVSLRKKYQPRSQAMKNMLDMSSVYLEGLQKIGVQDTKFEFGELEKYGCLVVTGEEPSDVTSFVAKLATREKGKNTVVLQCPSDIRHVEINVTDTLIIDFFAGQYELELGKAKLWIDKFDLLYSLSQKLKLCIIVSSTRPVLDALKESLPRNQPVHSLLSRVVDITKNNVPQVMKLEPDAQDLDAQVVTSAVTMFGKMNNKTVRAIETSTLMTINQTISGPPPVLGCPRVSYAPNKLQNRKNKHQWYSDSYRGPPHKRSRIHKLHF</sequence>
<keyword evidence="3" id="KW-1185">Reference proteome</keyword>
<gene>
    <name evidence="2" type="ORF">MAR_033672</name>
</gene>
<dbReference type="Proteomes" id="UP001164746">
    <property type="component" value="Chromosome 17"/>
</dbReference>
<evidence type="ECO:0000313" key="2">
    <source>
        <dbReference type="EMBL" id="WAR31130.1"/>
    </source>
</evidence>
<organism evidence="2 3">
    <name type="scientific">Mya arenaria</name>
    <name type="common">Soft-shell clam</name>
    <dbReference type="NCBI Taxonomy" id="6604"/>
    <lineage>
        <taxon>Eukaryota</taxon>
        <taxon>Metazoa</taxon>
        <taxon>Spiralia</taxon>
        <taxon>Lophotrochozoa</taxon>
        <taxon>Mollusca</taxon>
        <taxon>Bivalvia</taxon>
        <taxon>Autobranchia</taxon>
        <taxon>Heteroconchia</taxon>
        <taxon>Euheterodonta</taxon>
        <taxon>Imparidentia</taxon>
        <taxon>Neoheterodontei</taxon>
        <taxon>Myida</taxon>
        <taxon>Myoidea</taxon>
        <taxon>Myidae</taxon>
        <taxon>Mya</taxon>
    </lineage>
</organism>
<name>A0ABY7G9P5_MYAAR</name>
<accession>A0ABY7G9P5</accession>